<reference evidence="1" key="2">
    <citation type="journal article" date="2015" name="Fish Shellfish Immunol.">
        <title>Early steps in the European eel (Anguilla anguilla)-Vibrio vulnificus interaction in the gills: Role of the RtxA13 toxin.</title>
        <authorList>
            <person name="Callol A."/>
            <person name="Pajuelo D."/>
            <person name="Ebbesson L."/>
            <person name="Teles M."/>
            <person name="MacKenzie S."/>
            <person name="Amaro C."/>
        </authorList>
    </citation>
    <scope>NUCLEOTIDE SEQUENCE</scope>
</reference>
<protein>
    <submittedName>
        <fullName evidence="1">Uncharacterized protein</fullName>
    </submittedName>
</protein>
<proteinExistence type="predicted"/>
<organism evidence="1">
    <name type="scientific">Anguilla anguilla</name>
    <name type="common">European freshwater eel</name>
    <name type="synonym">Muraena anguilla</name>
    <dbReference type="NCBI Taxonomy" id="7936"/>
    <lineage>
        <taxon>Eukaryota</taxon>
        <taxon>Metazoa</taxon>
        <taxon>Chordata</taxon>
        <taxon>Craniata</taxon>
        <taxon>Vertebrata</taxon>
        <taxon>Euteleostomi</taxon>
        <taxon>Actinopterygii</taxon>
        <taxon>Neopterygii</taxon>
        <taxon>Teleostei</taxon>
        <taxon>Anguilliformes</taxon>
        <taxon>Anguillidae</taxon>
        <taxon>Anguilla</taxon>
    </lineage>
</organism>
<reference evidence="1" key="1">
    <citation type="submission" date="2014-11" db="EMBL/GenBank/DDBJ databases">
        <authorList>
            <person name="Amaro Gonzalez C."/>
        </authorList>
    </citation>
    <scope>NUCLEOTIDE SEQUENCE</scope>
</reference>
<sequence>MGISVWGIFEKMSPMSCKITASHEGEKAYFEAAVIGKPLVFFVGCVTVALS</sequence>
<dbReference type="EMBL" id="GBXM01053324">
    <property type="protein sequence ID" value="JAH55253.1"/>
    <property type="molecule type" value="Transcribed_RNA"/>
</dbReference>
<accession>A0A0E9TRB0</accession>
<evidence type="ECO:0000313" key="1">
    <source>
        <dbReference type="EMBL" id="JAH55253.1"/>
    </source>
</evidence>
<name>A0A0E9TRB0_ANGAN</name>
<dbReference type="AlphaFoldDB" id="A0A0E9TRB0"/>